<evidence type="ECO:0008006" key="4">
    <source>
        <dbReference type="Google" id="ProtNLM"/>
    </source>
</evidence>
<accession>A0ABQ5BIG2</accession>
<dbReference type="EMBL" id="BQNB010013218">
    <property type="protein sequence ID" value="GJT13293.1"/>
    <property type="molecule type" value="Genomic_DNA"/>
</dbReference>
<keyword evidence="3" id="KW-1185">Reference proteome</keyword>
<comment type="caution">
    <text evidence="2">The sequence shown here is derived from an EMBL/GenBank/DDBJ whole genome shotgun (WGS) entry which is preliminary data.</text>
</comment>
<dbReference type="PANTHER" id="PTHR33240:SF15">
    <property type="entry name" value="GAG-PRO-LIKE PROTEIN"/>
    <property type="match status" value="1"/>
</dbReference>
<evidence type="ECO:0000313" key="3">
    <source>
        <dbReference type="Proteomes" id="UP001151760"/>
    </source>
</evidence>
<feature type="region of interest" description="Disordered" evidence="1">
    <location>
        <begin position="1"/>
        <end position="68"/>
    </location>
</feature>
<feature type="compositionally biased region" description="Basic and acidic residues" evidence="1">
    <location>
        <begin position="49"/>
        <end position="59"/>
    </location>
</feature>
<dbReference type="PANTHER" id="PTHR33240">
    <property type="entry name" value="OS08G0508500 PROTEIN"/>
    <property type="match status" value="1"/>
</dbReference>
<reference evidence="2" key="2">
    <citation type="submission" date="2022-01" db="EMBL/GenBank/DDBJ databases">
        <authorList>
            <person name="Yamashiro T."/>
            <person name="Shiraishi A."/>
            <person name="Satake H."/>
            <person name="Nakayama K."/>
        </authorList>
    </citation>
    <scope>NUCLEOTIDE SEQUENCE</scope>
</reference>
<organism evidence="2 3">
    <name type="scientific">Tanacetum coccineum</name>
    <dbReference type="NCBI Taxonomy" id="301880"/>
    <lineage>
        <taxon>Eukaryota</taxon>
        <taxon>Viridiplantae</taxon>
        <taxon>Streptophyta</taxon>
        <taxon>Embryophyta</taxon>
        <taxon>Tracheophyta</taxon>
        <taxon>Spermatophyta</taxon>
        <taxon>Magnoliopsida</taxon>
        <taxon>eudicotyledons</taxon>
        <taxon>Gunneridae</taxon>
        <taxon>Pentapetalae</taxon>
        <taxon>asterids</taxon>
        <taxon>campanulids</taxon>
        <taxon>Asterales</taxon>
        <taxon>Asteraceae</taxon>
        <taxon>Asteroideae</taxon>
        <taxon>Anthemideae</taxon>
        <taxon>Anthemidinae</taxon>
        <taxon>Tanacetum</taxon>
    </lineage>
</organism>
<sequence length="354" mass="40705">MMQRVDDFVKSEEAYKSTELPKGEQPEMGHGTSFRGGRPPRSGQGNGHQKMDNYDRGDHYQSYVPPRAQDRRYCDYHSEKGHYTNDCYHLKKKLEASLESGKLNHLVKDVRRKGNNIGRHPRNNNGRGRVINMVQEIGDCRKQKSWRSQPEECMNVPITFPPVAAEDVSDDPLVIEAEAEGYWVRRVFVDQGAAIQVMFEHCFDNLSPAIKAQLTPTQTELVGFSGEVSSPYNIILGRTWMRELRVVSFTIYVMVKFLTSRGVATLIAQTAPIYECRWLEKRTGKHDEKIKVKELKEVEESREEKVLVNPTFPEQTITIGTQLSAECRERLINLLKNNMDVFEWQPSDMIEVPI</sequence>
<reference evidence="2" key="1">
    <citation type="journal article" date="2022" name="Int. J. Mol. Sci.">
        <title>Draft Genome of Tanacetum Coccineum: Genomic Comparison of Closely Related Tanacetum-Family Plants.</title>
        <authorList>
            <person name="Yamashiro T."/>
            <person name="Shiraishi A."/>
            <person name="Nakayama K."/>
            <person name="Satake H."/>
        </authorList>
    </citation>
    <scope>NUCLEOTIDE SEQUENCE</scope>
</reference>
<feature type="compositionally biased region" description="Basic and acidic residues" evidence="1">
    <location>
        <begin position="1"/>
        <end position="27"/>
    </location>
</feature>
<evidence type="ECO:0000256" key="1">
    <source>
        <dbReference type="SAM" id="MobiDB-lite"/>
    </source>
</evidence>
<name>A0ABQ5BIG2_9ASTR</name>
<gene>
    <name evidence="2" type="ORF">Tco_0860335</name>
</gene>
<protein>
    <recommendedName>
        <fullName evidence="4">Reverse transcriptase domain-containing protein</fullName>
    </recommendedName>
</protein>
<dbReference type="Proteomes" id="UP001151760">
    <property type="component" value="Unassembled WGS sequence"/>
</dbReference>
<proteinExistence type="predicted"/>
<evidence type="ECO:0000313" key="2">
    <source>
        <dbReference type="EMBL" id="GJT13293.1"/>
    </source>
</evidence>